<dbReference type="OrthoDB" id="10056939at2759"/>
<feature type="region of interest" description="Disordered" evidence="5">
    <location>
        <begin position="98"/>
        <end position="145"/>
    </location>
</feature>
<accession>A0A8H7W9D8</accession>
<organism evidence="7 8">
    <name type="scientific">Cadophora malorum</name>
    <dbReference type="NCBI Taxonomy" id="108018"/>
    <lineage>
        <taxon>Eukaryota</taxon>
        <taxon>Fungi</taxon>
        <taxon>Dikarya</taxon>
        <taxon>Ascomycota</taxon>
        <taxon>Pezizomycotina</taxon>
        <taxon>Leotiomycetes</taxon>
        <taxon>Helotiales</taxon>
        <taxon>Ploettnerulaceae</taxon>
        <taxon>Cadophora</taxon>
    </lineage>
</organism>
<dbReference type="PANTHER" id="PTHR11850">
    <property type="entry name" value="HOMEOBOX PROTEIN TRANSCRIPTION FACTORS"/>
    <property type="match status" value="1"/>
</dbReference>
<dbReference type="SMART" id="SM00389">
    <property type="entry name" value="HOX"/>
    <property type="match status" value="1"/>
</dbReference>
<dbReference type="AlphaFoldDB" id="A0A8H7W9D8"/>
<name>A0A8H7W9D8_9HELO</name>
<evidence type="ECO:0000313" key="7">
    <source>
        <dbReference type="EMBL" id="KAG4420402.1"/>
    </source>
</evidence>
<keyword evidence="8" id="KW-1185">Reference proteome</keyword>
<keyword evidence="2 4" id="KW-0371">Homeobox</keyword>
<dbReference type="CDD" id="cd00086">
    <property type="entry name" value="homeodomain"/>
    <property type="match status" value="1"/>
</dbReference>
<comment type="caution">
    <text evidence="7">The sequence shown here is derived from an EMBL/GenBank/DDBJ whole genome shotgun (WGS) entry which is preliminary data.</text>
</comment>
<dbReference type="InterPro" id="IPR001356">
    <property type="entry name" value="HD"/>
</dbReference>
<protein>
    <recommendedName>
        <fullName evidence="6">Homeobox domain-containing protein</fullName>
    </recommendedName>
</protein>
<feature type="DNA-binding region" description="Homeobox" evidence="4">
    <location>
        <begin position="303"/>
        <end position="365"/>
    </location>
</feature>
<dbReference type="EMBL" id="JAFJYH010000084">
    <property type="protein sequence ID" value="KAG4420402.1"/>
    <property type="molecule type" value="Genomic_DNA"/>
</dbReference>
<evidence type="ECO:0000256" key="3">
    <source>
        <dbReference type="ARBA" id="ARBA00023242"/>
    </source>
</evidence>
<keyword evidence="3 4" id="KW-0539">Nucleus</keyword>
<dbReference type="SUPFAM" id="SSF46689">
    <property type="entry name" value="Homeodomain-like"/>
    <property type="match status" value="1"/>
</dbReference>
<feature type="compositionally biased region" description="Polar residues" evidence="5">
    <location>
        <begin position="128"/>
        <end position="145"/>
    </location>
</feature>
<dbReference type="InterPro" id="IPR008422">
    <property type="entry name" value="KN_HD"/>
</dbReference>
<evidence type="ECO:0000256" key="5">
    <source>
        <dbReference type="SAM" id="MobiDB-lite"/>
    </source>
</evidence>
<dbReference type="InterPro" id="IPR009057">
    <property type="entry name" value="Homeodomain-like_sf"/>
</dbReference>
<evidence type="ECO:0000313" key="8">
    <source>
        <dbReference type="Proteomes" id="UP000664132"/>
    </source>
</evidence>
<evidence type="ECO:0000256" key="1">
    <source>
        <dbReference type="ARBA" id="ARBA00023125"/>
    </source>
</evidence>
<dbReference type="Pfam" id="PF05920">
    <property type="entry name" value="Homeobox_KN"/>
    <property type="match status" value="1"/>
</dbReference>
<evidence type="ECO:0000259" key="6">
    <source>
        <dbReference type="PROSITE" id="PS50071"/>
    </source>
</evidence>
<proteinExistence type="predicted"/>
<sequence>MAPEMAVRQFGVSPPQRALLGTCTVLSPETTNNGTEAIFIPKPITTKESRDRKSKHISYYTWVFSSGIHNSIKGSAIAVTSNPAAVYSRIWIEKPDTKYERDGPPTSYGKRKRPEEDEAEEWRKLSQPKLNSSQQSSGVVDDPQGTSVMSFRRFSATHFTSNNQPYCSPYRTSHEPPFLHHPSPTYTSGSKNHQLVTLPSPTSFTPNHPHLSTIPRNASEFSRSFSEAQAYRPLTQSPLVERLPQYSSLCEYRRPGIQSQYGPLSDSISHDRSLLSEAPSIVFSSALDLSLWDGQDNDSENDHQNRKGNLPKEITNILRAWLMSHLQHPYPTKDEKEELIGQTGLDMDQICNWFVNARRRKLPAIISEGVGTDARHLGRSITTYAP</sequence>
<keyword evidence="1 4" id="KW-0238">DNA-binding</keyword>
<dbReference type="GO" id="GO:0006355">
    <property type="term" value="P:regulation of DNA-templated transcription"/>
    <property type="evidence" value="ECO:0007669"/>
    <property type="project" value="InterPro"/>
</dbReference>
<reference evidence="7" key="1">
    <citation type="submission" date="2021-02" db="EMBL/GenBank/DDBJ databases">
        <title>Genome sequence Cadophora malorum strain M34.</title>
        <authorList>
            <person name="Stefanovic E."/>
            <person name="Vu D."/>
            <person name="Scully C."/>
            <person name="Dijksterhuis J."/>
            <person name="Roader J."/>
            <person name="Houbraken J."/>
        </authorList>
    </citation>
    <scope>NUCLEOTIDE SEQUENCE</scope>
    <source>
        <strain evidence="7">M34</strain>
    </source>
</reference>
<dbReference type="Proteomes" id="UP000664132">
    <property type="component" value="Unassembled WGS sequence"/>
</dbReference>
<dbReference type="Gene3D" id="1.10.10.60">
    <property type="entry name" value="Homeodomain-like"/>
    <property type="match status" value="1"/>
</dbReference>
<dbReference type="GO" id="GO:0005634">
    <property type="term" value="C:nucleus"/>
    <property type="evidence" value="ECO:0007669"/>
    <property type="project" value="UniProtKB-SubCell"/>
</dbReference>
<dbReference type="GO" id="GO:0003677">
    <property type="term" value="F:DNA binding"/>
    <property type="evidence" value="ECO:0007669"/>
    <property type="project" value="UniProtKB-UniRule"/>
</dbReference>
<evidence type="ECO:0000256" key="4">
    <source>
        <dbReference type="PROSITE-ProRule" id="PRU00108"/>
    </source>
</evidence>
<gene>
    <name evidence="7" type="ORF">IFR04_006418</name>
</gene>
<dbReference type="InterPro" id="IPR050224">
    <property type="entry name" value="TALE_homeobox"/>
</dbReference>
<evidence type="ECO:0000256" key="2">
    <source>
        <dbReference type="ARBA" id="ARBA00023155"/>
    </source>
</evidence>
<comment type="subcellular location">
    <subcellularLocation>
        <location evidence="4">Nucleus</location>
    </subcellularLocation>
</comment>
<feature type="domain" description="Homeobox" evidence="6">
    <location>
        <begin position="301"/>
        <end position="364"/>
    </location>
</feature>
<dbReference type="PROSITE" id="PS50071">
    <property type="entry name" value="HOMEOBOX_2"/>
    <property type="match status" value="1"/>
</dbReference>